<dbReference type="InterPro" id="IPR045000">
    <property type="entry name" value="TR"/>
</dbReference>
<organism evidence="2">
    <name type="scientific">Karlodinium veneficum</name>
    <name type="common">Dinoflagellate</name>
    <name type="synonym">Karlodinium micrum</name>
    <dbReference type="NCBI Taxonomy" id="407301"/>
    <lineage>
        <taxon>Eukaryota</taxon>
        <taxon>Sar</taxon>
        <taxon>Alveolata</taxon>
        <taxon>Dinophyceae</taxon>
        <taxon>Gymnodiniales</taxon>
        <taxon>Kareniaceae</taxon>
        <taxon>Karlodinium</taxon>
    </lineage>
</organism>
<dbReference type="FunFam" id="3.40.50.720:FF:000084">
    <property type="entry name" value="Short-chain dehydrogenase reductase"/>
    <property type="match status" value="1"/>
</dbReference>
<keyword evidence="1" id="KW-0560">Oxidoreductase</keyword>
<protein>
    <submittedName>
        <fullName evidence="2">Tropinone reductase-like protein</fullName>
    </submittedName>
</protein>
<dbReference type="PANTHER" id="PTHR42898:SF6">
    <property type="entry name" value="NADP-DEPENDENT MANNITOL DEHYDROGENASE"/>
    <property type="match status" value="1"/>
</dbReference>
<dbReference type="PRINTS" id="PR00080">
    <property type="entry name" value="SDRFAMILY"/>
</dbReference>
<dbReference type="Pfam" id="PF13561">
    <property type="entry name" value="adh_short_C2"/>
    <property type="match status" value="1"/>
</dbReference>
<evidence type="ECO:0000313" key="2">
    <source>
        <dbReference type="EMBL" id="ABV22254.1"/>
    </source>
</evidence>
<dbReference type="PRINTS" id="PR00081">
    <property type="entry name" value="GDHRDH"/>
</dbReference>
<dbReference type="InterPro" id="IPR036291">
    <property type="entry name" value="NAD(P)-bd_dom_sf"/>
</dbReference>
<proteinExistence type="evidence at transcript level"/>
<evidence type="ECO:0000256" key="1">
    <source>
        <dbReference type="ARBA" id="ARBA00023002"/>
    </source>
</evidence>
<reference evidence="2" key="1">
    <citation type="journal article" date="2007" name="Proc. Natl. Acad. Sci. U.S.A.">
        <title>Spliced leader RNA trans-splicing in dinoflagellates.</title>
        <authorList>
            <person name="Zhang H."/>
            <person name="Hou Y."/>
            <person name="Miranda L."/>
            <person name="Campbell D.A."/>
            <person name="Sturm N.R."/>
            <person name="Gaasterland T."/>
            <person name="Lin S."/>
        </authorList>
    </citation>
    <scope>NUCLEOTIDE SEQUENCE</scope>
    <source>
        <strain evidence="2">CCMP1975</strain>
    </source>
</reference>
<sequence length="288" mass="31278">MNILNKLARNRVWRISTHSEIFSNQSVPRRLQGSSSVWSMKDAVVLVTGGSRGIGRSIVDEYLSLGAKVMVCDKDIEPLKGCSATALVTDVTSKKDIDAALKATLDMHGRLDVLVNNVGMNIRKASTEFSEDEYNLMCAVNQAAPFHFARAAFPYLAKSKGSIVNLSSVSGSQSDGTGAVYHMNKAAIEHMTRYLACEWGRVGVRVNCVAPWFVRTALTEPILHGELLEDVHKRTPLQRVAEPKEIASAVVFLTMPASSYITGQILKADGGLTCHGFSTPSLSPKLVL</sequence>
<name>A7YXX5_KARVE</name>
<dbReference type="AlphaFoldDB" id="A7YXX5"/>
<dbReference type="SUPFAM" id="SSF51735">
    <property type="entry name" value="NAD(P)-binding Rossmann-fold domains"/>
    <property type="match status" value="1"/>
</dbReference>
<dbReference type="GO" id="GO:0016491">
    <property type="term" value="F:oxidoreductase activity"/>
    <property type="evidence" value="ECO:0007669"/>
    <property type="project" value="UniProtKB-KW"/>
</dbReference>
<dbReference type="Gene3D" id="3.40.50.720">
    <property type="entry name" value="NAD(P)-binding Rossmann-like Domain"/>
    <property type="match status" value="1"/>
</dbReference>
<dbReference type="PANTHER" id="PTHR42898">
    <property type="entry name" value="TROPINONE REDUCTASE"/>
    <property type="match status" value="1"/>
</dbReference>
<dbReference type="InterPro" id="IPR002347">
    <property type="entry name" value="SDR_fam"/>
</dbReference>
<dbReference type="EMBL" id="EF134140">
    <property type="protein sequence ID" value="ABV22254.1"/>
    <property type="molecule type" value="mRNA"/>
</dbReference>
<accession>A7YXX5</accession>